<feature type="domain" description="Phytase-like" evidence="2">
    <location>
        <begin position="153"/>
        <end position="375"/>
    </location>
</feature>
<protein>
    <recommendedName>
        <fullName evidence="2">Phytase-like domain-containing protein</fullName>
    </recommendedName>
</protein>
<name>X6LQB7_RETFI</name>
<dbReference type="InterPro" id="IPR027372">
    <property type="entry name" value="Phytase-like_dom"/>
</dbReference>
<comment type="caution">
    <text evidence="3">The sequence shown here is derived from an EMBL/GenBank/DDBJ whole genome shotgun (WGS) entry which is preliminary data.</text>
</comment>
<feature type="chain" id="PRO_5004974889" description="Phytase-like domain-containing protein" evidence="1">
    <location>
        <begin position="21"/>
        <end position="413"/>
    </location>
</feature>
<reference evidence="3 4" key="1">
    <citation type="journal article" date="2013" name="Curr. Biol.">
        <title>The Genome of the Foraminiferan Reticulomyxa filosa.</title>
        <authorList>
            <person name="Glockner G."/>
            <person name="Hulsmann N."/>
            <person name="Schleicher M."/>
            <person name="Noegel A.A."/>
            <person name="Eichinger L."/>
            <person name="Gallinger C."/>
            <person name="Pawlowski J."/>
            <person name="Sierra R."/>
            <person name="Euteneuer U."/>
            <person name="Pillet L."/>
            <person name="Moustafa A."/>
            <person name="Platzer M."/>
            <person name="Groth M."/>
            <person name="Szafranski K."/>
            <person name="Schliwa M."/>
        </authorList>
    </citation>
    <scope>NUCLEOTIDE SEQUENCE [LARGE SCALE GENOMIC DNA]</scope>
</reference>
<keyword evidence="1" id="KW-0732">Signal</keyword>
<keyword evidence="4" id="KW-1185">Reference proteome</keyword>
<dbReference type="EMBL" id="ASPP01031770">
    <property type="protein sequence ID" value="ETO03824.1"/>
    <property type="molecule type" value="Genomic_DNA"/>
</dbReference>
<dbReference type="Proteomes" id="UP000023152">
    <property type="component" value="Unassembled WGS sequence"/>
</dbReference>
<evidence type="ECO:0000259" key="2">
    <source>
        <dbReference type="Pfam" id="PF13449"/>
    </source>
</evidence>
<evidence type="ECO:0000313" key="4">
    <source>
        <dbReference type="Proteomes" id="UP000023152"/>
    </source>
</evidence>
<dbReference type="OrthoDB" id="425936at2759"/>
<dbReference type="PANTHER" id="PTHR37957:SF1">
    <property type="entry name" value="PHYTASE-LIKE DOMAIN-CONTAINING PROTEIN"/>
    <property type="match status" value="1"/>
</dbReference>
<dbReference type="SUPFAM" id="SSF101898">
    <property type="entry name" value="NHL repeat"/>
    <property type="match status" value="1"/>
</dbReference>
<dbReference type="AlphaFoldDB" id="X6LQB7"/>
<organism evidence="3 4">
    <name type="scientific">Reticulomyxa filosa</name>
    <dbReference type="NCBI Taxonomy" id="46433"/>
    <lineage>
        <taxon>Eukaryota</taxon>
        <taxon>Sar</taxon>
        <taxon>Rhizaria</taxon>
        <taxon>Retaria</taxon>
        <taxon>Foraminifera</taxon>
        <taxon>Monothalamids</taxon>
        <taxon>Reticulomyxidae</taxon>
        <taxon>Reticulomyxa</taxon>
    </lineage>
</organism>
<proteinExistence type="predicted"/>
<evidence type="ECO:0000313" key="3">
    <source>
        <dbReference type="EMBL" id="ETO03824.1"/>
    </source>
</evidence>
<dbReference type="Pfam" id="PF13449">
    <property type="entry name" value="Phytase-like"/>
    <property type="match status" value="1"/>
</dbReference>
<sequence>MIHNCLVLLFALTVLVGCKSNDYRNYSTEIEDIKKYKIALSNEIIKASKGHYTGIGSSLKFAGKDDNGDLIFYGLTDRAPNYPSNDRNIAMLYPQYSPKIVKIKVNNQRAFVEGFISIKMKGKEITGVPYKLDDSFYEVPLDKYLNQVDLIPDLDPESLAIDKDGNFVIGDEFFPSINIVNPKNGNIIRQFKPGSGLPKVLQSRQRNKGFEALSVSPNGKIYAALEGTLDINNETKDKASFIRIIEVDPYTFKVKMFAYLLDKDDYLKSADVSIGDMDALDNDHLLLIEKGVRKDGKFQNKVFKVDVSKASDISNLYLPNGKELEYGEAKDLKGIHFAKKFPVLDMKQLDWKENKLEGLAKVNEKTIAITNDNDFGINSVSRRDYVLDDTYEPVTELNKVYTELWIIKFKNKL</sequence>
<evidence type="ECO:0000256" key="1">
    <source>
        <dbReference type="SAM" id="SignalP"/>
    </source>
</evidence>
<gene>
    <name evidence="3" type="ORF">RFI_33581</name>
</gene>
<feature type="signal peptide" evidence="1">
    <location>
        <begin position="1"/>
        <end position="20"/>
    </location>
</feature>
<dbReference type="PANTHER" id="PTHR37957">
    <property type="entry name" value="BLR7070 PROTEIN"/>
    <property type="match status" value="1"/>
</dbReference>
<accession>X6LQB7</accession>